<evidence type="ECO:0000256" key="5">
    <source>
        <dbReference type="ARBA" id="ARBA00022553"/>
    </source>
</evidence>
<dbReference type="InterPro" id="IPR008250">
    <property type="entry name" value="ATPase_P-typ_transduc_dom_A_sf"/>
</dbReference>
<dbReference type="SFLD" id="SFLDG00002">
    <property type="entry name" value="C1.7:_P-type_atpase_like"/>
    <property type="match status" value="1"/>
</dbReference>
<dbReference type="GO" id="GO:0005524">
    <property type="term" value="F:ATP binding"/>
    <property type="evidence" value="ECO:0007669"/>
    <property type="project" value="UniProtKB-UniRule"/>
</dbReference>
<name>A0A2Z6DWR9_HYDTE</name>
<dbReference type="SUPFAM" id="SSF81665">
    <property type="entry name" value="Calcium ATPase, transmembrane domain M"/>
    <property type="match status" value="1"/>
</dbReference>
<dbReference type="AlphaFoldDB" id="A0A2Z6DWR9"/>
<dbReference type="GO" id="GO:0043682">
    <property type="term" value="F:P-type divalent copper transporter activity"/>
    <property type="evidence" value="ECO:0007669"/>
    <property type="project" value="TreeGrafter"/>
</dbReference>
<dbReference type="PANTHER" id="PTHR43520">
    <property type="entry name" value="ATP7, ISOFORM B"/>
    <property type="match status" value="1"/>
</dbReference>
<keyword evidence="8 15" id="KW-0547">Nucleotide-binding</keyword>
<dbReference type="InterPro" id="IPR001757">
    <property type="entry name" value="P_typ_ATPase"/>
</dbReference>
<evidence type="ECO:0000256" key="8">
    <source>
        <dbReference type="ARBA" id="ARBA00022741"/>
    </source>
</evidence>
<dbReference type="PROSITE" id="PS50846">
    <property type="entry name" value="HMA_2"/>
    <property type="match status" value="1"/>
</dbReference>
<dbReference type="Gene3D" id="3.40.1110.10">
    <property type="entry name" value="Calcium-transporting ATPase, cytoplasmic domain N"/>
    <property type="match status" value="1"/>
</dbReference>
<dbReference type="Pfam" id="PF00122">
    <property type="entry name" value="E1-E2_ATPase"/>
    <property type="match status" value="1"/>
</dbReference>
<comment type="subcellular location">
    <subcellularLocation>
        <location evidence="1">Cell membrane</location>
        <topology evidence="1">Multi-pass membrane protein</topology>
    </subcellularLocation>
</comment>
<dbReference type="CDD" id="cd00371">
    <property type="entry name" value="HMA"/>
    <property type="match status" value="1"/>
</dbReference>
<dbReference type="InterPro" id="IPR023298">
    <property type="entry name" value="ATPase_P-typ_TM_dom_sf"/>
</dbReference>
<protein>
    <submittedName>
        <fullName evidence="17">Copper-translocating P-type ATPase</fullName>
    </submittedName>
</protein>
<dbReference type="SUPFAM" id="SSF81660">
    <property type="entry name" value="Metal cation-transporting ATPase, ATP-binding domain N"/>
    <property type="match status" value="1"/>
</dbReference>
<dbReference type="PROSITE" id="PS00154">
    <property type="entry name" value="ATPASE_E1_E2"/>
    <property type="match status" value="1"/>
</dbReference>
<feature type="transmembrane region" description="Helical" evidence="15">
    <location>
        <begin position="218"/>
        <end position="239"/>
    </location>
</feature>
<feature type="transmembrane region" description="Helical" evidence="15">
    <location>
        <begin position="778"/>
        <end position="794"/>
    </location>
</feature>
<dbReference type="InterPro" id="IPR036163">
    <property type="entry name" value="HMA_dom_sf"/>
</dbReference>
<dbReference type="NCBIfam" id="TIGR01494">
    <property type="entry name" value="ATPase_P-type"/>
    <property type="match status" value="2"/>
</dbReference>
<dbReference type="CDD" id="cd02079">
    <property type="entry name" value="P-type_ATPase_HM"/>
    <property type="match status" value="1"/>
</dbReference>
<dbReference type="FunFam" id="2.70.150.10:FF:000002">
    <property type="entry name" value="Copper-transporting ATPase 1, putative"/>
    <property type="match status" value="1"/>
</dbReference>
<comment type="similarity">
    <text evidence="2 15">Belongs to the cation transport ATPase (P-type) (TC 3.A.3) family. Type IB subfamily.</text>
</comment>
<feature type="transmembrane region" description="Helical" evidence="15">
    <location>
        <begin position="460"/>
        <end position="484"/>
    </location>
</feature>
<dbReference type="SUPFAM" id="SSF56784">
    <property type="entry name" value="HAD-like"/>
    <property type="match status" value="1"/>
</dbReference>
<feature type="transmembrane region" description="Helical" evidence="15">
    <location>
        <begin position="186"/>
        <end position="206"/>
    </location>
</feature>
<dbReference type="InterPro" id="IPR044492">
    <property type="entry name" value="P_typ_ATPase_HD_dom"/>
</dbReference>
<evidence type="ECO:0000256" key="10">
    <source>
        <dbReference type="ARBA" id="ARBA00022842"/>
    </source>
</evidence>
<feature type="domain" description="HMA" evidence="16">
    <location>
        <begin position="98"/>
        <end position="164"/>
    </location>
</feature>
<dbReference type="Proteomes" id="UP000262004">
    <property type="component" value="Chromosome"/>
</dbReference>
<evidence type="ECO:0000256" key="2">
    <source>
        <dbReference type="ARBA" id="ARBA00006024"/>
    </source>
</evidence>
<dbReference type="SFLD" id="SFLDS00003">
    <property type="entry name" value="Haloacid_Dehalogenase"/>
    <property type="match status" value="1"/>
</dbReference>
<evidence type="ECO:0000313" key="18">
    <source>
        <dbReference type="Proteomes" id="UP000262004"/>
    </source>
</evidence>
<feature type="transmembrane region" description="Helical" evidence="15">
    <location>
        <begin position="251"/>
        <end position="273"/>
    </location>
</feature>
<evidence type="ECO:0000256" key="3">
    <source>
        <dbReference type="ARBA" id="ARBA00022448"/>
    </source>
</evidence>
<dbReference type="PANTHER" id="PTHR43520:SF5">
    <property type="entry name" value="CATION-TRANSPORTING P-TYPE ATPASE-RELATED"/>
    <property type="match status" value="1"/>
</dbReference>
<keyword evidence="3" id="KW-0813">Transport</keyword>
<dbReference type="Pfam" id="PF00403">
    <property type="entry name" value="HMA"/>
    <property type="match status" value="1"/>
</dbReference>
<dbReference type="InterPro" id="IPR059000">
    <property type="entry name" value="ATPase_P-type_domA"/>
</dbReference>
<dbReference type="KEGG" id="htl:HPTL_0625"/>
<dbReference type="NCBIfam" id="TIGR01525">
    <property type="entry name" value="ATPase-IB_hvy"/>
    <property type="match status" value="1"/>
</dbReference>
<evidence type="ECO:0000256" key="15">
    <source>
        <dbReference type="RuleBase" id="RU362081"/>
    </source>
</evidence>
<keyword evidence="5" id="KW-0597">Phosphoprotein</keyword>
<keyword evidence="18" id="KW-1185">Reference proteome</keyword>
<keyword evidence="7 15" id="KW-0479">Metal-binding</keyword>
<evidence type="ECO:0000256" key="9">
    <source>
        <dbReference type="ARBA" id="ARBA00022840"/>
    </source>
</evidence>
<keyword evidence="13" id="KW-0406">Ion transport</keyword>
<organism evidence="17 18">
    <name type="scientific">Hydrogenophilus thermoluteolus</name>
    <name type="common">Pseudomonas hydrogenothermophila</name>
    <dbReference type="NCBI Taxonomy" id="297"/>
    <lineage>
        <taxon>Bacteria</taxon>
        <taxon>Pseudomonadati</taxon>
        <taxon>Pseudomonadota</taxon>
        <taxon>Hydrogenophilia</taxon>
        <taxon>Hydrogenophilales</taxon>
        <taxon>Hydrogenophilaceae</taxon>
        <taxon>Hydrogenophilus</taxon>
    </lineage>
</organism>
<dbReference type="Gene3D" id="2.70.150.10">
    <property type="entry name" value="Calcium-transporting ATPase, cytoplasmic transduction domain A"/>
    <property type="match status" value="1"/>
</dbReference>
<evidence type="ECO:0000256" key="6">
    <source>
        <dbReference type="ARBA" id="ARBA00022692"/>
    </source>
</evidence>
<keyword evidence="12 15" id="KW-1133">Transmembrane helix</keyword>
<dbReference type="InterPro" id="IPR006121">
    <property type="entry name" value="HMA_dom"/>
</dbReference>
<dbReference type="SUPFAM" id="SSF55008">
    <property type="entry name" value="HMA, heavy metal-associated domain"/>
    <property type="match status" value="1"/>
</dbReference>
<dbReference type="InterPro" id="IPR027256">
    <property type="entry name" value="P-typ_ATPase_IB"/>
</dbReference>
<evidence type="ECO:0000256" key="1">
    <source>
        <dbReference type="ARBA" id="ARBA00004651"/>
    </source>
</evidence>
<dbReference type="EMBL" id="AP018558">
    <property type="protein sequence ID" value="BBD76893.1"/>
    <property type="molecule type" value="Genomic_DNA"/>
</dbReference>
<dbReference type="InterPro" id="IPR023299">
    <property type="entry name" value="ATPase_P-typ_cyto_dom_N"/>
</dbReference>
<dbReference type="InterPro" id="IPR023214">
    <property type="entry name" value="HAD_sf"/>
</dbReference>
<evidence type="ECO:0000256" key="12">
    <source>
        <dbReference type="ARBA" id="ARBA00022989"/>
    </source>
</evidence>
<evidence type="ECO:0000313" key="17">
    <source>
        <dbReference type="EMBL" id="BBD76893.1"/>
    </source>
</evidence>
<dbReference type="InterPro" id="IPR021993">
    <property type="entry name" value="ATPase-cat-bd"/>
</dbReference>
<keyword evidence="14 15" id="KW-0472">Membrane</keyword>
<dbReference type="GO" id="GO:0005507">
    <property type="term" value="F:copper ion binding"/>
    <property type="evidence" value="ECO:0007669"/>
    <property type="project" value="TreeGrafter"/>
</dbReference>
<dbReference type="GO" id="GO:0005886">
    <property type="term" value="C:plasma membrane"/>
    <property type="evidence" value="ECO:0007669"/>
    <property type="project" value="UniProtKB-SubCell"/>
</dbReference>
<dbReference type="Gene3D" id="3.30.70.100">
    <property type="match status" value="1"/>
</dbReference>
<dbReference type="SFLD" id="SFLDF00027">
    <property type="entry name" value="p-type_atpase"/>
    <property type="match status" value="1"/>
</dbReference>
<keyword evidence="6 15" id="KW-0812">Transmembrane</keyword>
<dbReference type="RefSeq" id="WP_119334694.1">
    <property type="nucleotide sequence ID" value="NZ_AP018558.1"/>
</dbReference>
<evidence type="ECO:0000259" key="16">
    <source>
        <dbReference type="PROSITE" id="PS50846"/>
    </source>
</evidence>
<dbReference type="OrthoDB" id="5287365at2"/>
<dbReference type="GO" id="GO:0055070">
    <property type="term" value="P:copper ion homeostasis"/>
    <property type="evidence" value="ECO:0007669"/>
    <property type="project" value="TreeGrafter"/>
</dbReference>
<dbReference type="Pfam" id="PF12156">
    <property type="entry name" value="ATPase-cat_bd"/>
    <property type="match status" value="1"/>
</dbReference>
<keyword evidence="10" id="KW-0460">Magnesium</keyword>
<keyword evidence="11" id="KW-1278">Translocase</keyword>
<evidence type="ECO:0000256" key="14">
    <source>
        <dbReference type="ARBA" id="ARBA00023136"/>
    </source>
</evidence>
<evidence type="ECO:0000256" key="11">
    <source>
        <dbReference type="ARBA" id="ARBA00022967"/>
    </source>
</evidence>
<gene>
    <name evidence="17" type="primary">ccoI</name>
    <name evidence="17" type="ORF">HPTL_0625</name>
</gene>
<proteinExistence type="inferred from homology"/>
<keyword evidence="9 15" id="KW-0067">ATP-binding</keyword>
<keyword evidence="4 15" id="KW-1003">Cell membrane</keyword>
<accession>A0A2Z6DWR9</accession>
<dbReference type="PRINTS" id="PR00119">
    <property type="entry name" value="CATATPASE"/>
</dbReference>
<dbReference type="InterPro" id="IPR018303">
    <property type="entry name" value="ATPase_P-typ_P_site"/>
</dbReference>
<evidence type="ECO:0000256" key="13">
    <source>
        <dbReference type="ARBA" id="ARBA00023065"/>
    </source>
</evidence>
<reference evidence="17 18" key="1">
    <citation type="submission" date="2018-04" db="EMBL/GenBank/DDBJ databases">
        <title>Complete genome sequence of Hydrogenophilus thermoluteolus TH-1.</title>
        <authorList>
            <person name="Arai H."/>
        </authorList>
    </citation>
    <scope>NUCLEOTIDE SEQUENCE [LARGE SCALE GENOMIC DNA]</scope>
    <source>
        <strain evidence="17 18">TH-1</strain>
    </source>
</reference>
<dbReference type="NCBIfam" id="TIGR01511">
    <property type="entry name" value="ATPase-IB1_Cu"/>
    <property type="match status" value="1"/>
</dbReference>
<dbReference type="SUPFAM" id="SSF81653">
    <property type="entry name" value="Calcium ATPase, transduction domain A"/>
    <property type="match status" value="1"/>
</dbReference>
<feature type="transmembrane region" description="Helical" evidence="15">
    <location>
        <begin position="279"/>
        <end position="297"/>
    </location>
</feature>
<dbReference type="InterPro" id="IPR036412">
    <property type="entry name" value="HAD-like_sf"/>
</dbReference>
<dbReference type="Pfam" id="PF00702">
    <property type="entry name" value="Hydrolase"/>
    <property type="match status" value="1"/>
</dbReference>
<sequence>MNETAKTQETCYHCGLPIPPESHYWVTIDGTPRRMCCAGCEAVANAIVAAGLTNYYRHRDAMPEPVREALPDVLKTLETFDAPELVEQLSRPASPHEREVSLILEGITCAACVWLNEQHLRRQKGVTHVEINYATRRALVRWNPDETSLSRILQAVAEIGYRAYPFDPQTSEAVAQRERRAMLWRVFVAGFASMQVMMYLVPTYLAGDGEMDPSYRQLFYWASFLLTLPVMFYSCGPFYRNAWRDLKQRRIGMDVPVALGLLIAFGASVFGMLTGYADVYFDSVSMFAFFLLTGRYFEMAARQRAVRGLDELARALPAVAERWNAETQTFEVVPAVRLTAGDRIRVKPGEVFPADGVMVEGESDAIEAILTGESRPVPKRVGDEVIGGSVNGSGVVVVEVTHVGEASRLASIRRLVERAQSERPRIASEADRLAGRFVGTVLALAVATALFWAWWAPEKIVPTVVAVLIVACPCALALATPAAVTAATDALLRRGVLVTRGHVLETAARMTDCIFDKTGTLTEGEPALRSVRLLDPARCDETQALALAVALEAGSNHPIARALRRAVPADVETKQRHAVVALRHETGGGLSASIGGRQVALGRPAWVEATLGIAPLSSYAQEWADGQTSETVVALADEAGWLALFFLEDRLRPEAPKVISRFVQAGVTPHLYSGDRAPAVAAVAQAVGIADAEGDLLPETKHERLLALRAQGAVVGMVGDGVNDAPVLAAADVGIAMGSGADLTRHHADVILVRDSLWGVWLLYRQAKRTLAIIRQNLRWSFGYNLVAIPLAMAGWVTPWLAGIGMAVSSLLVVLNALRLQRLPVDPEQGV</sequence>
<evidence type="ECO:0000256" key="4">
    <source>
        <dbReference type="ARBA" id="ARBA00022475"/>
    </source>
</evidence>
<dbReference type="GO" id="GO:0016887">
    <property type="term" value="F:ATP hydrolysis activity"/>
    <property type="evidence" value="ECO:0007669"/>
    <property type="project" value="InterPro"/>
</dbReference>
<evidence type="ECO:0000256" key="7">
    <source>
        <dbReference type="ARBA" id="ARBA00022723"/>
    </source>
</evidence>
<feature type="transmembrane region" description="Helical" evidence="15">
    <location>
        <begin position="433"/>
        <end position="454"/>
    </location>
</feature>
<dbReference type="Gene3D" id="3.40.50.1000">
    <property type="entry name" value="HAD superfamily/HAD-like"/>
    <property type="match status" value="1"/>
</dbReference>